<evidence type="ECO:0000313" key="2">
    <source>
        <dbReference type="EMBL" id="VDB85790.1"/>
    </source>
</evidence>
<dbReference type="AlphaFoldDB" id="A0A9X9QC63"/>
<feature type="domain" description="Fungal-type protein kinase" evidence="1">
    <location>
        <begin position="1"/>
        <end position="32"/>
    </location>
</feature>
<reference evidence="2 3" key="1">
    <citation type="submission" date="2018-08" db="EMBL/GenBank/DDBJ databases">
        <authorList>
            <person name="Muller C M."/>
        </authorList>
    </citation>
    <scope>NUCLEOTIDE SEQUENCE [LARGE SCALE GENOMIC DNA]</scope>
</reference>
<accession>A0A9X9QC63</accession>
<organism evidence="2 3">
    <name type="scientific">Blumeria graminis f. sp. tritici</name>
    <dbReference type="NCBI Taxonomy" id="62690"/>
    <lineage>
        <taxon>Eukaryota</taxon>
        <taxon>Fungi</taxon>
        <taxon>Dikarya</taxon>
        <taxon>Ascomycota</taxon>
        <taxon>Pezizomycotina</taxon>
        <taxon>Leotiomycetes</taxon>
        <taxon>Erysiphales</taxon>
        <taxon>Erysiphaceae</taxon>
        <taxon>Blumeria</taxon>
    </lineage>
</organism>
<dbReference type="Proteomes" id="UP000324639">
    <property type="component" value="Chromosome Bgt_-05"/>
</dbReference>
<evidence type="ECO:0000313" key="3">
    <source>
        <dbReference type="Proteomes" id="UP000324639"/>
    </source>
</evidence>
<name>A0A9X9QC63_BLUGR</name>
<protein>
    <submittedName>
        <fullName evidence="2">Bgt-50218</fullName>
    </submittedName>
</protein>
<dbReference type="EMBL" id="LR026988">
    <property type="protein sequence ID" value="VDB85790.1"/>
    <property type="molecule type" value="Genomic_DNA"/>
</dbReference>
<dbReference type="InterPro" id="IPR040976">
    <property type="entry name" value="Pkinase_fungal"/>
</dbReference>
<dbReference type="Pfam" id="PF17667">
    <property type="entry name" value="Pkinase_fungal"/>
    <property type="match status" value="1"/>
</dbReference>
<sequence length="34" mass="4013">MREIFSAQPLRQFAHGFLMFGTQLQLWVYVRLAG</sequence>
<proteinExistence type="predicted"/>
<gene>
    <name evidence="2" type="ORF">BGT96224V316_LOCUS3514</name>
</gene>
<keyword evidence="3" id="KW-1185">Reference proteome</keyword>
<evidence type="ECO:0000259" key="1">
    <source>
        <dbReference type="Pfam" id="PF17667"/>
    </source>
</evidence>